<dbReference type="FunFam" id="3.20.20.210:FF:000003">
    <property type="entry name" value="5-methyltetrahydropteroyltriglutamate--homocysteine methyltransferase"/>
    <property type="match status" value="1"/>
</dbReference>
<evidence type="ECO:0000256" key="2">
    <source>
        <dbReference type="ARBA" id="ARBA00004681"/>
    </source>
</evidence>
<comment type="function">
    <text evidence="1 11">Catalyzes the transfer of a methyl group from 5-methyltetrahydrofolate to homocysteine resulting in methionine formation.</text>
</comment>
<keyword evidence="6 11" id="KW-0808">Transferase</keyword>
<comment type="catalytic activity">
    <reaction evidence="11">
        <text>5-methyltetrahydropteroyltri-L-glutamate + L-homocysteine = tetrahydropteroyltri-L-glutamate + L-methionine</text>
        <dbReference type="Rhea" id="RHEA:21196"/>
        <dbReference type="ChEBI" id="CHEBI:57844"/>
        <dbReference type="ChEBI" id="CHEBI:58140"/>
        <dbReference type="ChEBI" id="CHEBI:58199"/>
        <dbReference type="ChEBI" id="CHEBI:58207"/>
        <dbReference type="EC" id="2.1.1.14"/>
    </reaction>
</comment>
<evidence type="ECO:0000256" key="1">
    <source>
        <dbReference type="ARBA" id="ARBA00002777"/>
    </source>
</evidence>
<dbReference type="GO" id="GO:0032259">
    <property type="term" value="P:methylation"/>
    <property type="evidence" value="ECO:0007669"/>
    <property type="project" value="UniProtKB-KW"/>
</dbReference>
<accession>N0B726</accession>
<keyword evidence="5 11" id="KW-0028">Amino-acid biosynthesis</keyword>
<dbReference type="InterPro" id="IPR038071">
    <property type="entry name" value="UROD/MetE-like_sf"/>
</dbReference>
<dbReference type="GO" id="GO:0008270">
    <property type="term" value="F:zinc ion binding"/>
    <property type="evidence" value="ECO:0007669"/>
    <property type="project" value="InterPro"/>
</dbReference>
<dbReference type="UniPathway" id="UPA00051">
    <property type="reaction ID" value="UER00082"/>
</dbReference>
<evidence type="ECO:0000256" key="14">
    <source>
        <dbReference type="PIRSR" id="PIRSR000382-3"/>
    </source>
</evidence>
<feature type="binding site" evidence="11">
    <location>
        <position position="680"/>
    </location>
    <ligand>
        <name>Zn(2+)</name>
        <dbReference type="ChEBI" id="CHEBI:29105"/>
        <note>catalytic</note>
    </ligand>
</feature>
<evidence type="ECO:0000313" key="17">
    <source>
        <dbReference type="EMBL" id="AGK56351.1"/>
    </source>
</evidence>
<feature type="binding site" evidence="12">
    <location>
        <position position="25"/>
    </location>
    <ligand>
        <name>5-methyltetrahydropteroyltri-L-glutamate</name>
        <dbReference type="ChEBI" id="CHEBI:58207"/>
    </ligand>
</feature>
<dbReference type="HOGENOM" id="CLU_013175_0_0_5"/>
<dbReference type="CDD" id="cd03312">
    <property type="entry name" value="CIMS_N_terminal_like"/>
    <property type="match status" value="1"/>
</dbReference>
<sequence>MKGRTIMLQSANLGFPRIGLKRELKKATEAYWKGEIDYLALRKIGAKLRERHWRLQRDVGIEVIPSNDFSFYDQVLDTTAMLGAIPPRYRANGNNRDRLSPSARTPNAHAMMADVAETAATSGSVDLDTYFAMARGSAAAPAMEMTKWFDTNYHYIVPEFYEGQQFRLASRKVIDEFKEAKALGIHTRPVLVGPVTYLSLGKAKSPDLDPLSLLDRLLPVYADVLTALSEAGADWVQIDEPILGLDLSDAQRDAMRTAYTALSQSGLKILIATYFERLDDNLSFVASLPIDGLHVDLVRAPAQLVSVLSVWPKSRILSLGVVDGRNIWRTDLNAASGLIEKALAARGPDNLQIAPSCSLLHTPVDLDGETKLDDELKSWLAFSKQKLIEIQALTRAANEGKQATLEAFAASAAAVQSRASSARVHDEKVAACMAAITPGDANRSGSFAERQAKQRKRFALPKFPTTTIGSFPQTEEVRKTRAGHRRGDLDDATYDAFLMKEIENAVRIQENLGIDVLVHGEFERNDMVEYFGEQLSGFAFTQNGWVQSYGTRYVKPPIIFGDVSRPKPMTVRWSAYAQSLTDKPVKGMLTGPVTILQWSFVRDDQPGSVTCRQIALAIRDEVVDLEKAGIGIIQIDEPALREGLPLRHTDWQAYLDWAVQCFRISAGGASDLTQIHTHMCYGEFNDIMQAIAALDADVISIETSRSQMELLDGFSEFKYPNEIGPGVYDIHSPRCPCVGEMSNLIAKARERLAPDQIWINPDCGLKTRKWDEVLPALKNMVEAAKKMREDL</sequence>
<comment type="cofactor">
    <cofactor evidence="11">
        <name>Zn(2+)</name>
        <dbReference type="ChEBI" id="CHEBI:29105"/>
    </cofactor>
    <text evidence="11">Binds 1 zinc ion per subunit.</text>
</comment>
<dbReference type="NCBIfam" id="TIGR01371">
    <property type="entry name" value="met_syn_B12ind"/>
    <property type="match status" value="1"/>
</dbReference>
<dbReference type="Proteomes" id="UP000005952">
    <property type="component" value="Chromosome"/>
</dbReference>
<comment type="caution">
    <text evidence="11">Lacks conserved residue(s) required for the propagation of feature annotation.</text>
</comment>
<feature type="domain" description="Cobalamin-independent methionine synthase MetE C-terminal/archaeal" evidence="15">
    <location>
        <begin position="463"/>
        <end position="785"/>
    </location>
</feature>
<dbReference type="AlphaFoldDB" id="N0B726"/>
<dbReference type="InterPro" id="IPR013215">
    <property type="entry name" value="Cbl-indep_Met_Synth_N"/>
</dbReference>
<reference evidence="17 18" key="1">
    <citation type="journal article" date="2013" name="Genome Announc.">
        <title>Genome sequences for three denitrifying bacterial strains isolated from a uranium- and nitrate-contaminated subsurface environment.</title>
        <authorList>
            <person name="Venkatramanan R."/>
            <person name="Prakash O."/>
            <person name="Woyke T."/>
            <person name="Chain P."/>
            <person name="Goodwin L.A."/>
            <person name="Watson D."/>
            <person name="Brooks S."/>
            <person name="Kostka J.E."/>
            <person name="Green S.J."/>
        </authorList>
    </citation>
    <scope>NUCLEOTIDE SEQUENCE [LARGE SCALE GENOMIC DNA]</scope>
    <source>
        <strain evidence="17 18">1NES1</strain>
    </source>
</reference>
<evidence type="ECO:0000259" key="15">
    <source>
        <dbReference type="Pfam" id="PF01717"/>
    </source>
</evidence>
<feature type="binding site" evidence="12">
    <location>
        <position position="152"/>
    </location>
    <ligand>
        <name>5-methyltetrahydropteroyltri-L-glutamate</name>
        <dbReference type="ChEBI" id="CHEBI:58207"/>
    </ligand>
</feature>
<dbReference type="PANTHER" id="PTHR30519">
    <property type="entry name" value="5-METHYLTETRAHYDROPTEROYLTRIGLUTAMATE--HOMOCYSTEINE METHYLTRANSFERASE"/>
    <property type="match status" value="1"/>
</dbReference>
<feature type="binding site" evidence="11">
    <location>
        <position position="521"/>
    </location>
    <ligand>
        <name>L-homocysteine</name>
        <dbReference type="ChEBI" id="CHEBI:58199"/>
    </ligand>
</feature>
<dbReference type="KEGG" id="hdt:HYPDE_23323"/>
<feature type="binding site" evidence="11 12">
    <location>
        <begin position="468"/>
        <end position="470"/>
    </location>
    <ligand>
        <name>L-homocysteine</name>
        <dbReference type="ChEBI" id="CHEBI:58199"/>
    </ligand>
</feature>
<feature type="binding site" evidence="11 12">
    <location>
        <position position="636"/>
    </location>
    <ligand>
        <name>L-homocysteine</name>
        <dbReference type="ChEBI" id="CHEBI:58199"/>
    </ligand>
</feature>
<feature type="binding site" evidence="13">
    <location>
        <position position="702"/>
    </location>
    <ligand>
        <name>Zn(2+)</name>
        <dbReference type="ChEBI" id="CHEBI:29105"/>
        <label>1</label>
        <note>catalytic</note>
    </ligand>
</feature>
<feature type="binding site" evidence="11 12">
    <location>
        <begin position="468"/>
        <end position="470"/>
    </location>
    <ligand>
        <name>L-methionine</name>
        <dbReference type="ChEBI" id="CHEBI:57844"/>
    </ligand>
</feature>
<gene>
    <name evidence="11" type="primary">metE</name>
    <name evidence="17" type="ORF">HYPDE_23323</name>
</gene>
<evidence type="ECO:0000256" key="11">
    <source>
        <dbReference type="HAMAP-Rule" id="MF_00172"/>
    </source>
</evidence>
<organism evidence="17 18">
    <name type="scientific">Hyphomicrobium denitrificans 1NES1</name>
    <dbReference type="NCBI Taxonomy" id="670307"/>
    <lineage>
        <taxon>Bacteria</taxon>
        <taxon>Pseudomonadati</taxon>
        <taxon>Pseudomonadota</taxon>
        <taxon>Alphaproteobacteria</taxon>
        <taxon>Hyphomicrobiales</taxon>
        <taxon>Hyphomicrobiaceae</taxon>
        <taxon>Hyphomicrobium</taxon>
    </lineage>
</organism>
<evidence type="ECO:0000313" key="18">
    <source>
        <dbReference type="Proteomes" id="UP000005952"/>
    </source>
</evidence>
<feature type="binding site" evidence="11">
    <location>
        <begin position="22"/>
        <end position="25"/>
    </location>
    <ligand>
        <name>5-methyltetrahydropteroyltri-L-glutamate</name>
        <dbReference type="ChEBI" id="CHEBI:58207"/>
    </ligand>
</feature>
<comment type="similarity">
    <text evidence="3 11">Belongs to the vitamin-B12 independent methionine synthase family.</text>
</comment>
<feature type="domain" description="Cobalamin-independent methionine synthase MetE N-terminal" evidence="16">
    <location>
        <begin position="121"/>
        <end position="342"/>
    </location>
</feature>
<keyword evidence="10 11" id="KW-0486">Methionine biosynthesis</keyword>
<feature type="binding site" evidence="13">
    <location>
        <position position="678"/>
    </location>
    <ligand>
        <name>Zn(2+)</name>
        <dbReference type="ChEBI" id="CHEBI:29105"/>
        <label>1</label>
        <note>catalytic</note>
    </ligand>
</feature>
<dbReference type="FunFam" id="3.20.20.210:FF:000002">
    <property type="entry name" value="5-methyltetrahydropteroyltriglutamate--homocysteine methyltransferase"/>
    <property type="match status" value="1"/>
</dbReference>
<dbReference type="PIRSF" id="PIRSF000382">
    <property type="entry name" value="MeTrfase_B12_ind"/>
    <property type="match status" value="1"/>
</dbReference>
<dbReference type="CDD" id="cd03311">
    <property type="entry name" value="CIMS_C_terminal_like"/>
    <property type="match status" value="1"/>
</dbReference>
<evidence type="ECO:0000256" key="8">
    <source>
        <dbReference type="ARBA" id="ARBA00022737"/>
    </source>
</evidence>
<evidence type="ECO:0000256" key="4">
    <source>
        <dbReference type="ARBA" id="ARBA00022603"/>
    </source>
</evidence>
<dbReference type="GO" id="GO:0071265">
    <property type="term" value="P:L-methionine biosynthetic process"/>
    <property type="evidence" value="ECO:0007669"/>
    <property type="project" value="UniProtKB-ARBA"/>
</dbReference>
<evidence type="ECO:0000256" key="6">
    <source>
        <dbReference type="ARBA" id="ARBA00022679"/>
    </source>
</evidence>
<dbReference type="InterPro" id="IPR006276">
    <property type="entry name" value="Cobalamin-indep_Met_synthase"/>
</dbReference>
<feature type="binding site" evidence="11">
    <location>
        <position position="642"/>
    </location>
    <ligand>
        <name>5-methyltetrahydropteroyltri-L-glutamate</name>
        <dbReference type="ChEBI" id="CHEBI:58207"/>
    </ligand>
</feature>
<keyword evidence="9 11" id="KW-0862">Zinc</keyword>
<evidence type="ECO:0000256" key="3">
    <source>
        <dbReference type="ARBA" id="ARBA00009553"/>
    </source>
</evidence>
<keyword evidence="4 11" id="KW-0489">Methyltransferase</keyword>
<dbReference type="STRING" id="670307.HYPDE_23323"/>
<comment type="cofactor">
    <cofactor evidence="13">
        <name>Zn(2+)</name>
        <dbReference type="ChEBI" id="CHEBI:29105"/>
    </cofactor>
    <text evidence="13">Binds 2 Zn(2+) ions per subunit.</text>
</comment>
<dbReference type="SUPFAM" id="SSF51726">
    <property type="entry name" value="UROD/MetE-like"/>
    <property type="match status" value="2"/>
</dbReference>
<feature type="domain" description="Cobalamin-independent methionine synthase MetE N-terminal" evidence="16">
    <location>
        <begin position="10"/>
        <end position="101"/>
    </location>
</feature>
<keyword evidence="8 11" id="KW-0677">Repeat</keyword>
<dbReference type="Gene3D" id="3.20.20.210">
    <property type="match status" value="2"/>
</dbReference>
<dbReference type="InterPro" id="IPR002629">
    <property type="entry name" value="Met_Synth_C/arc"/>
</dbReference>
<evidence type="ECO:0000256" key="12">
    <source>
        <dbReference type="PIRSR" id="PIRSR000382-1"/>
    </source>
</evidence>
<dbReference type="NCBIfam" id="NF003556">
    <property type="entry name" value="PRK05222.1"/>
    <property type="match status" value="1"/>
</dbReference>
<evidence type="ECO:0000256" key="13">
    <source>
        <dbReference type="PIRSR" id="PIRSR000382-2"/>
    </source>
</evidence>
<feature type="binding site" evidence="13">
    <location>
        <position position="763"/>
    </location>
    <ligand>
        <name>Zn(2+)</name>
        <dbReference type="ChEBI" id="CHEBI:29105"/>
        <label>1</label>
        <note>catalytic</note>
    </ligand>
</feature>
<dbReference type="Pfam" id="PF08267">
    <property type="entry name" value="Meth_synt_1"/>
    <property type="match status" value="2"/>
</dbReference>
<evidence type="ECO:0000256" key="10">
    <source>
        <dbReference type="ARBA" id="ARBA00023167"/>
    </source>
</evidence>
<evidence type="ECO:0000256" key="5">
    <source>
        <dbReference type="ARBA" id="ARBA00022605"/>
    </source>
</evidence>
<evidence type="ECO:0000256" key="7">
    <source>
        <dbReference type="ARBA" id="ARBA00022723"/>
    </source>
</evidence>
<dbReference type="Pfam" id="PF01717">
    <property type="entry name" value="Meth_synt_2"/>
    <property type="match status" value="1"/>
</dbReference>
<feature type="binding site" evidence="11 12">
    <location>
        <position position="598"/>
    </location>
    <ligand>
        <name>5-methyltetrahydropteroyltri-L-glutamate</name>
        <dbReference type="ChEBI" id="CHEBI:58207"/>
    </ligand>
</feature>
<feature type="binding site" evidence="11">
    <location>
        <position position="763"/>
    </location>
    <ligand>
        <name>Zn(2+)</name>
        <dbReference type="ChEBI" id="CHEBI:29105"/>
        <note>catalytic</note>
    </ligand>
</feature>
<feature type="binding site" evidence="11">
    <location>
        <position position="678"/>
    </location>
    <ligand>
        <name>Zn(2+)</name>
        <dbReference type="ChEBI" id="CHEBI:29105"/>
        <note>catalytic</note>
    </ligand>
</feature>
<protein>
    <recommendedName>
        <fullName evidence="11">5-methyltetrahydropteroyltriglutamate--homocysteine methyltransferase</fullName>
        <ecNumber evidence="11">2.1.1.14</ecNumber>
    </recommendedName>
    <alternativeName>
        <fullName evidence="11">Cobalamin-independent methionine synthase</fullName>
    </alternativeName>
    <alternativeName>
        <fullName evidence="11">Methionine synthase, vitamin-B12 independent isozyme</fullName>
    </alternativeName>
</protein>
<dbReference type="HAMAP" id="MF_00172">
    <property type="entry name" value="Meth_synth"/>
    <property type="match status" value="1"/>
</dbReference>
<evidence type="ECO:0000256" key="9">
    <source>
        <dbReference type="ARBA" id="ARBA00022833"/>
    </source>
</evidence>
<evidence type="ECO:0000259" key="16">
    <source>
        <dbReference type="Pfam" id="PF08267"/>
    </source>
</evidence>
<dbReference type="EMBL" id="CP005587">
    <property type="protein sequence ID" value="AGK56351.1"/>
    <property type="molecule type" value="Genomic_DNA"/>
</dbReference>
<proteinExistence type="inferred from homology"/>
<feature type="binding site" evidence="11 12">
    <location>
        <position position="521"/>
    </location>
    <ligand>
        <name>L-methionine</name>
        <dbReference type="ChEBI" id="CHEBI:57844"/>
    </ligand>
</feature>
<name>N0B726_9HYPH</name>
<dbReference type="EC" id="2.1.1.14" evidence="11"/>
<feature type="binding site" evidence="13">
    <location>
        <position position="680"/>
    </location>
    <ligand>
        <name>Zn(2+)</name>
        <dbReference type="ChEBI" id="CHEBI:29105"/>
        <label>1</label>
        <note>catalytic</note>
    </ligand>
</feature>
<feature type="binding site" evidence="11">
    <location>
        <position position="702"/>
    </location>
    <ligand>
        <name>Zn(2+)</name>
        <dbReference type="ChEBI" id="CHEBI:29105"/>
        <note>catalytic</note>
    </ligand>
</feature>
<feature type="binding site" evidence="11">
    <location>
        <position position="147"/>
    </location>
    <ligand>
        <name>5-methyltetrahydropteroyltri-L-glutamate</name>
        <dbReference type="ChEBI" id="CHEBI:58207"/>
    </ligand>
</feature>
<feature type="active site" description="Proton donor" evidence="11 14">
    <location>
        <position position="731"/>
    </location>
</feature>
<feature type="binding site" evidence="11 12">
    <location>
        <position position="636"/>
    </location>
    <ligand>
        <name>L-methionine</name>
        <dbReference type="ChEBI" id="CHEBI:57844"/>
    </ligand>
</feature>
<keyword evidence="7 11" id="KW-0479">Metal-binding</keyword>
<dbReference type="eggNOG" id="COG0620">
    <property type="taxonomic scope" value="Bacteria"/>
</dbReference>
<keyword evidence="18" id="KW-1185">Reference proteome</keyword>
<comment type="pathway">
    <text evidence="2 11">Amino-acid biosynthesis; L-methionine biosynthesis via de novo pathway; L-methionine from L-homocysteine (MetE route): step 1/1.</text>
</comment>
<dbReference type="GO" id="GO:0003871">
    <property type="term" value="F:5-methyltetrahydropteroyltriglutamate-homocysteine S-methyltransferase activity"/>
    <property type="evidence" value="ECO:0007669"/>
    <property type="project" value="UniProtKB-UniRule"/>
</dbReference>